<protein>
    <recommendedName>
        <fullName evidence="4">DUF2029 domain-containing protein</fullName>
    </recommendedName>
</protein>
<organism evidence="2 3">
    <name type="scientific">Dehalogenimonas formicexedens</name>
    <dbReference type="NCBI Taxonomy" id="1839801"/>
    <lineage>
        <taxon>Bacteria</taxon>
        <taxon>Bacillati</taxon>
        <taxon>Chloroflexota</taxon>
        <taxon>Dehalococcoidia</taxon>
        <taxon>Dehalococcoidales</taxon>
        <taxon>Dehalococcoidaceae</taxon>
        <taxon>Dehalogenimonas</taxon>
    </lineage>
</organism>
<feature type="transmembrane region" description="Helical" evidence="1">
    <location>
        <begin position="335"/>
        <end position="355"/>
    </location>
</feature>
<dbReference type="KEGG" id="dfo:Dform_00565"/>
<feature type="transmembrane region" description="Helical" evidence="1">
    <location>
        <begin position="361"/>
        <end position="383"/>
    </location>
</feature>
<feature type="transmembrane region" description="Helical" evidence="1">
    <location>
        <begin position="234"/>
        <end position="251"/>
    </location>
</feature>
<feature type="transmembrane region" description="Helical" evidence="1">
    <location>
        <begin position="433"/>
        <end position="455"/>
    </location>
</feature>
<feature type="transmembrane region" description="Helical" evidence="1">
    <location>
        <begin position="257"/>
        <end position="274"/>
    </location>
</feature>
<dbReference type="OrthoDB" id="3277249at2"/>
<evidence type="ECO:0000313" key="2">
    <source>
        <dbReference type="EMBL" id="APV43920.1"/>
    </source>
</evidence>
<evidence type="ECO:0000313" key="3">
    <source>
        <dbReference type="Proteomes" id="UP000185934"/>
    </source>
</evidence>
<dbReference type="Proteomes" id="UP000185934">
    <property type="component" value="Chromosome"/>
</dbReference>
<accession>A0A1P8F655</accession>
<keyword evidence="1" id="KW-0472">Membrane</keyword>
<feature type="transmembrane region" description="Helical" evidence="1">
    <location>
        <begin position="75"/>
        <end position="95"/>
    </location>
</feature>
<keyword evidence="1" id="KW-1133">Transmembrane helix</keyword>
<sequence length="472" mass="51905">MLKLLTPRINLFFIGVFLKLGFSTLTGGPYVVSPSKSVLGIISWILWFGVLWLVALPKTDLILSRWNNHLKKVTVAIVLLLSFAGISIAGIYVGLKTNLLNPDSFNEPIKSGLAYFKTQPRYSDGAALTQQATENFIDGKNPYASSNIITAMETYDGQASDNNGPFVNLTPIQEGRFSEVFPYPSQEALTSLWEQSKVNPTSIPIELESRLSYPAGSFLISVPFMLAGLDNMQLVVGLFLLAAIVFGLWRIPGKSRLIFAIAAAVSLELWITGLIGLEKRLVIFPFMVAGWLLIPRYPKLSMLLLGAGAAAYQTVWFLVPFAAIYVYHVWGWKRAAAGVALAAAVFAALNLPFIVADPVLWFRSVMAPVFDPLYPLGVGLVSLTETGIVNIESSAVFTLLELAALGGGLWWYYKNGPKYPSTGLLLAILPVFFAWRSLNSYFFYFDIILLAAVLIEYHSRDLSRPAAIKVIT</sequence>
<gene>
    <name evidence="2" type="ORF">Dform_00565</name>
</gene>
<feature type="transmembrane region" description="Helical" evidence="1">
    <location>
        <begin position="303"/>
        <end position="328"/>
    </location>
</feature>
<reference evidence="3" key="1">
    <citation type="submission" date="2016-11" db="EMBL/GenBank/DDBJ databases">
        <title>Dehalogenimonas formicexedens sp. nov., a chlorinated alkane respiring bacterium isolated from contaminated groundwater.</title>
        <authorList>
            <person name="Key T.A."/>
            <person name="Bowman K.S."/>
            <person name="Lee I."/>
            <person name="Chun J."/>
            <person name="Albuquerque L."/>
            <person name="da Costa M.S."/>
            <person name="Rainey F.A."/>
            <person name="Moe W.M."/>
        </authorList>
    </citation>
    <scope>NUCLEOTIDE SEQUENCE [LARGE SCALE GENOMIC DNA]</scope>
    <source>
        <strain evidence="3">NSZ-14</strain>
    </source>
</reference>
<keyword evidence="3" id="KW-1185">Reference proteome</keyword>
<dbReference type="AlphaFoldDB" id="A0A1P8F655"/>
<feature type="transmembrane region" description="Helical" evidence="1">
    <location>
        <begin position="12"/>
        <end position="32"/>
    </location>
</feature>
<feature type="transmembrane region" description="Helical" evidence="1">
    <location>
        <begin position="38"/>
        <end position="55"/>
    </location>
</feature>
<proteinExistence type="predicted"/>
<keyword evidence="1" id="KW-0812">Transmembrane</keyword>
<evidence type="ECO:0000256" key="1">
    <source>
        <dbReference type="SAM" id="Phobius"/>
    </source>
</evidence>
<dbReference type="STRING" id="1839801.Dform_00565"/>
<dbReference type="RefSeq" id="WP_076003667.1">
    <property type="nucleotide sequence ID" value="NZ_CP018258.1"/>
</dbReference>
<name>A0A1P8F655_9CHLR</name>
<feature type="transmembrane region" description="Helical" evidence="1">
    <location>
        <begin position="395"/>
        <end position="413"/>
    </location>
</feature>
<dbReference type="EMBL" id="CP018258">
    <property type="protein sequence ID" value="APV43920.1"/>
    <property type="molecule type" value="Genomic_DNA"/>
</dbReference>
<evidence type="ECO:0008006" key="4">
    <source>
        <dbReference type="Google" id="ProtNLM"/>
    </source>
</evidence>